<evidence type="ECO:0000313" key="3">
    <source>
        <dbReference type="EMBL" id="MFC6395779.1"/>
    </source>
</evidence>
<dbReference type="SUPFAM" id="SSF51735">
    <property type="entry name" value="NAD(P)-binding Rossmann-fold domains"/>
    <property type="match status" value="1"/>
</dbReference>
<dbReference type="Gene3D" id="3.40.50.720">
    <property type="entry name" value="NAD(P)-binding Rossmann-like Domain"/>
    <property type="match status" value="1"/>
</dbReference>
<dbReference type="EMBL" id="JBHSUA010000007">
    <property type="protein sequence ID" value="MFC6395779.1"/>
    <property type="molecule type" value="Genomic_DNA"/>
</dbReference>
<dbReference type="InterPro" id="IPR036291">
    <property type="entry name" value="NAD(P)-bd_dom_sf"/>
</dbReference>
<dbReference type="PRINTS" id="PR00080">
    <property type="entry name" value="SDRFAMILY"/>
</dbReference>
<dbReference type="PRINTS" id="PR00081">
    <property type="entry name" value="GDHRDH"/>
</dbReference>
<protein>
    <submittedName>
        <fullName evidence="3">SDR family NAD(P)-dependent oxidoreductase</fullName>
    </submittedName>
</protein>
<reference evidence="4" key="1">
    <citation type="journal article" date="2019" name="Int. J. Syst. Evol. Microbiol.">
        <title>The Global Catalogue of Microorganisms (GCM) 10K type strain sequencing project: providing services to taxonomists for standard genome sequencing and annotation.</title>
        <authorList>
            <consortium name="The Broad Institute Genomics Platform"/>
            <consortium name="The Broad Institute Genome Sequencing Center for Infectious Disease"/>
            <person name="Wu L."/>
            <person name="Ma J."/>
        </authorList>
    </citation>
    <scope>NUCLEOTIDE SEQUENCE [LARGE SCALE GENOMIC DNA]</scope>
    <source>
        <strain evidence="4">CGMCC 1.15277</strain>
    </source>
</reference>
<dbReference type="Proteomes" id="UP001596266">
    <property type="component" value="Unassembled WGS sequence"/>
</dbReference>
<evidence type="ECO:0000313" key="4">
    <source>
        <dbReference type="Proteomes" id="UP001596266"/>
    </source>
</evidence>
<keyword evidence="4" id="KW-1185">Reference proteome</keyword>
<name>A0ABW1WZ81_9ACTN</name>
<comment type="caution">
    <text evidence="3">The sequence shown here is derived from an EMBL/GenBank/DDBJ whole genome shotgun (WGS) entry which is preliminary data.</text>
</comment>
<sequence>MTEDAVNLPMVPAPMRGSGHRPVLRELAPVVRGLLSGEARVTLRTVAVDAVPADGCWTPTVELPREAGEGLVVSDGLIAALRDQLPAQLPAGIRLGDLGGFLVEAEPGHTRLQGRLALVTGAAQGFGLQIATQLAALGCRVALADVNQTGVEQATRELAAAHGEDRVLPLTVDVADPDSFKEAVAQLVDAWGGLDLLVSNAGVVRAGSVSELSCADFDLVTRVNYRGYFVAARTVAPVMAAQHRAQPALWSDIVEVNSKSGLAGSKRNFAYAGSKFGGIGLTQSFALELVDDGIKVNAVCPGNYLDGPLWTDPQRGLLVQYLAAGKVPGARSVDDVRRHYEQQVPMGRGCRPADVVRAICYCIEQDYETGQAIPVTGGQTMLN</sequence>
<gene>
    <name evidence="3" type="ORF">ACFP57_02045</name>
</gene>
<dbReference type="InterPro" id="IPR002347">
    <property type="entry name" value="SDR_fam"/>
</dbReference>
<dbReference type="PANTHER" id="PTHR42760:SF105">
    <property type="entry name" value="SORBITOL-6-PHOSPHATE 2-DEHYDROGENASE"/>
    <property type="match status" value="1"/>
</dbReference>
<proteinExistence type="inferred from homology"/>
<accession>A0ABW1WZ81</accession>
<dbReference type="RefSeq" id="WP_343884478.1">
    <property type="nucleotide sequence ID" value="NZ_BAAAKI010000002.1"/>
</dbReference>
<dbReference type="PANTHER" id="PTHR42760">
    <property type="entry name" value="SHORT-CHAIN DEHYDROGENASES/REDUCTASES FAMILY MEMBER"/>
    <property type="match status" value="1"/>
</dbReference>
<comment type="similarity">
    <text evidence="1 2">Belongs to the short-chain dehydrogenases/reductases (SDR) family.</text>
</comment>
<evidence type="ECO:0000256" key="2">
    <source>
        <dbReference type="RuleBase" id="RU000363"/>
    </source>
</evidence>
<organism evidence="3 4">
    <name type="scientific">Luteococcus sanguinis</name>
    <dbReference type="NCBI Taxonomy" id="174038"/>
    <lineage>
        <taxon>Bacteria</taxon>
        <taxon>Bacillati</taxon>
        <taxon>Actinomycetota</taxon>
        <taxon>Actinomycetes</taxon>
        <taxon>Propionibacteriales</taxon>
        <taxon>Propionibacteriaceae</taxon>
        <taxon>Luteococcus</taxon>
    </lineage>
</organism>
<dbReference type="PROSITE" id="PS00061">
    <property type="entry name" value="ADH_SHORT"/>
    <property type="match status" value="1"/>
</dbReference>
<dbReference type="InterPro" id="IPR020904">
    <property type="entry name" value="Sc_DH/Rdtase_CS"/>
</dbReference>
<evidence type="ECO:0000256" key="1">
    <source>
        <dbReference type="ARBA" id="ARBA00006484"/>
    </source>
</evidence>
<dbReference type="Pfam" id="PF00106">
    <property type="entry name" value="adh_short"/>
    <property type="match status" value="1"/>
</dbReference>